<gene>
    <name evidence="1" type="ORF">DIATSA_LOCUS12116</name>
</gene>
<organism evidence="1 2">
    <name type="scientific">Diatraea saccharalis</name>
    <name type="common">sugarcane borer</name>
    <dbReference type="NCBI Taxonomy" id="40085"/>
    <lineage>
        <taxon>Eukaryota</taxon>
        <taxon>Metazoa</taxon>
        <taxon>Ecdysozoa</taxon>
        <taxon>Arthropoda</taxon>
        <taxon>Hexapoda</taxon>
        <taxon>Insecta</taxon>
        <taxon>Pterygota</taxon>
        <taxon>Neoptera</taxon>
        <taxon>Endopterygota</taxon>
        <taxon>Lepidoptera</taxon>
        <taxon>Glossata</taxon>
        <taxon>Ditrysia</taxon>
        <taxon>Pyraloidea</taxon>
        <taxon>Crambidae</taxon>
        <taxon>Crambinae</taxon>
        <taxon>Diatraea</taxon>
    </lineage>
</organism>
<dbReference type="AlphaFoldDB" id="A0A9N9WH38"/>
<dbReference type="EMBL" id="OU893338">
    <property type="protein sequence ID" value="CAG9794764.1"/>
    <property type="molecule type" value="Genomic_DNA"/>
</dbReference>
<reference evidence="1" key="2">
    <citation type="submission" date="2022-10" db="EMBL/GenBank/DDBJ databases">
        <authorList>
            <consortium name="ENA_rothamsted_submissions"/>
            <consortium name="culmorum"/>
            <person name="King R."/>
        </authorList>
    </citation>
    <scope>NUCLEOTIDE SEQUENCE</scope>
</reference>
<keyword evidence="2" id="KW-1185">Reference proteome</keyword>
<dbReference type="OrthoDB" id="7449785at2759"/>
<proteinExistence type="predicted"/>
<protein>
    <submittedName>
        <fullName evidence="1">Uncharacterized protein</fullName>
    </submittedName>
</protein>
<reference evidence="1" key="1">
    <citation type="submission" date="2021-12" db="EMBL/GenBank/DDBJ databases">
        <authorList>
            <person name="King R."/>
        </authorList>
    </citation>
    <scope>NUCLEOTIDE SEQUENCE</scope>
</reference>
<name>A0A9N9WH38_9NEOP</name>
<sequence length="343" mass="39283">MNNQLIEKIIESSGVGCPQLTFANPLLDRKVAKALSKSFVKILDLAKENCNINNNLRISILENIRKLCTTESEGHLPVDESLTEMLTGLYIDRLASTAVESTDKDLDAFLIRNFKSLQIDPRHETNINPEIVKALLNLNENGVYLEVLSKDIVHLNTNQSSVINILKTLWETDNVNGMYDDISIKMKPEIEKLLLQTCHNILLNRNIDIGNLLNSNDYLTQLIKRSAVSSECFQICCGVLNFLFVMTNFDSTLQLFIKAFVNLVKVQCPKITFSVLYPVHINYIVVLLDIDINELPEPLRCDYITPTIKYLQNVRDNSEYDFIMLLSHFPQWFDIYFQNTESK</sequence>
<accession>A0A9N9WH38</accession>
<dbReference type="Proteomes" id="UP001153714">
    <property type="component" value="Chromosome 7"/>
</dbReference>
<evidence type="ECO:0000313" key="2">
    <source>
        <dbReference type="Proteomes" id="UP001153714"/>
    </source>
</evidence>
<evidence type="ECO:0000313" key="1">
    <source>
        <dbReference type="EMBL" id="CAG9794764.1"/>
    </source>
</evidence>